<dbReference type="GO" id="GO:0030688">
    <property type="term" value="C:preribosome, small subunit precursor"/>
    <property type="evidence" value="ECO:0007669"/>
    <property type="project" value="TreeGrafter"/>
</dbReference>
<evidence type="ECO:0000256" key="3">
    <source>
        <dbReference type="ARBA" id="ARBA00022517"/>
    </source>
</evidence>
<evidence type="ECO:0000256" key="5">
    <source>
        <dbReference type="ARBA" id="ARBA00074032"/>
    </source>
</evidence>
<feature type="region of interest" description="Disordered" evidence="6">
    <location>
        <begin position="439"/>
        <end position="461"/>
    </location>
</feature>
<dbReference type="GO" id="GO:0030515">
    <property type="term" value="F:snoRNA binding"/>
    <property type="evidence" value="ECO:0007669"/>
    <property type="project" value="TreeGrafter"/>
</dbReference>
<sequence length="481" mass="55079">MVQEKERERDRDREDGGKRVRRRREKPNVHRHGLGEVLENPWTYGIRTKPRGAQKRARPEEDDEQFLSGELSTKIMREARAQQQEVDAEDNPLGPSAQQATRRGGLAGSIQELDSDSDADEPQDYTDSDSLWDAGEEEVSLEDEKALAAFMAPNAENYQQRTLADIIMEKIKAKQEAGGLDAGPERDGQAAVSEGMDPKVVEVYEGVGKIMHRYTAGKMPKAFKIIPNLRNWEEVLYMTNPEGWSSHAVYQATRLFISNLNAKMAQRFLALVLLPHVREDIRQNHRLHFALFQAMKKAAYKPDAFYKGLLLPLCQSGTCTLREAVIFSSALKRVSIPVLHSAAALVRIADMEYSGTNSFFIRVLLDKKYALPYRVVDALVDHFMQFRREERTLPVVWHQALLCFVQRYKHEIRKEDKEALRKLMRVQYHYQVTPEIHRELDASRSRGERSDGPEAMQVQSRVGTHVTENVRDLPPVVMEED</sequence>
<dbReference type="GO" id="GO:0006364">
    <property type="term" value="P:rRNA processing"/>
    <property type="evidence" value="ECO:0007669"/>
    <property type="project" value="TreeGrafter"/>
</dbReference>
<evidence type="ECO:0000256" key="4">
    <source>
        <dbReference type="ARBA" id="ARBA00023242"/>
    </source>
</evidence>
<dbReference type="InterPro" id="IPR007955">
    <property type="entry name" value="Bystin"/>
</dbReference>
<feature type="compositionally biased region" description="Basic and acidic residues" evidence="6">
    <location>
        <begin position="439"/>
        <end position="452"/>
    </location>
</feature>
<keyword evidence="3" id="KW-0690">Ribosome biogenesis</keyword>
<dbReference type="Gene3D" id="1.25.40.480">
    <property type="match status" value="1"/>
</dbReference>
<accession>A0AAW1PPP5</accession>
<name>A0AAW1PPP5_9CHLO</name>
<evidence type="ECO:0000313" key="8">
    <source>
        <dbReference type="Proteomes" id="UP001489004"/>
    </source>
</evidence>
<dbReference type="AlphaFoldDB" id="A0AAW1PPP5"/>
<dbReference type="EMBL" id="JALJOR010000009">
    <property type="protein sequence ID" value="KAK9811795.1"/>
    <property type="molecule type" value="Genomic_DNA"/>
</dbReference>
<dbReference type="Proteomes" id="UP001489004">
    <property type="component" value="Unassembled WGS sequence"/>
</dbReference>
<reference evidence="7 8" key="1">
    <citation type="journal article" date="2024" name="Nat. Commun.">
        <title>Phylogenomics reveals the evolutionary origins of lichenization in chlorophyte algae.</title>
        <authorList>
            <person name="Puginier C."/>
            <person name="Libourel C."/>
            <person name="Otte J."/>
            <person name="Skaloud P."/>
            <person name="Haon M."/>
            <person name="Grisel S."/>
            <person name="Petersen M."/>
            <person name="Berrin J.G."/>
            <person name="Delaux P.M."/>
            <person name="Dal Grande F."/>
            <person name="Keller J."/>
        </authorList>
    </citation>
    <scope>NUCLEOTIDE SEQUENCE [LARGE SCALE GENOMIC DNA]</scope>
    <source>
        <strain evidence="7 8">SAG 2043</strain>
    </source>
</reference>
<dbReference type="GO" id="GO:0005730">
    <property type="term" value="C:nucleolus"/>
    <property type="evidence" value="ECO:0007669"/>
    <property type="project" value="UniProtKB-SubCell"/>
</dbReference>
<keyword evidence="4" id="KW-0539">Nucleus</keyword>
<evidence type="ECO:0000256" key="6">
    <source>
        <dbReference type="SAM" id="MobiDB-lite"/>
    </source>
</evidence>
<gene>
    <name evidence="7" type="ORF">WJX72_010259</name>
</gene>
<dbReference type="Pfam" id="PF05291">
    <property type="entry name" value="Bystin"/>
    <property type="match status" value="1"/>
</dbReference>
<feature type="compositionally biased region" description="Basic residues" evidence="6">
    <location>
        <begin position="19"/>
        <end position="32"/>
    </location>
</feature>
<evidence type="ECO:0000256" key="1">
    <source>
        <dbReference type="ARBA" id="ARBA00004604"/>
    </source>
</evidence>
<feature type="compositionally biased region" description="Acidic residues" evidence="6">
    <location>
        <begin position="113"/>
        <end position="127"/>
    </location>
</feature>
<feature type="compositionally biased region" description="Basic and acidic residues" evidence="6">
    <location>
        <begin position="1"/>
        <end position="18"/>
    </location>
</feature>
<proteinExistence type="inferred from homology"/>
<comment type="caution">
    <text evidence="7">The sequence shown here is derived from an EMBL/GenBank/DDBJ whole genome shotgun (WGS) entry which is preliminary data.</text>
</comment>
<comment type="similarity">
    <text evidence="2">Belongs to the bystin family.</text>
</comment>
<dbReference type="FunFam" id="1.25.40.480:FF:000001">
    <property type="entry name" value="Bystin (51.6 kD)-like"/>
    <property type="match status" value="1"/>
</dbReference>
<organism evidence="7 8">
    <name type="scientific">[Myrmecia] bisecta</name>
    <dbReference type="NCBI Taxonomy" id="41462"/>
    <lineage>
        <taxon>Eukaryota</taxon>
        <taxon>Viridiplantae</taxon>
        <taxon>Chlorophyta</taxon>
        <taxon>core chlorophytes</taxon>
        <taxon>Trebouxiophyceae</taxon>
        <taxon>Trebouxiales</taxon>
        <taxon>Trebouxiaceae</taxon>
        <taxon>Myrmecia</taxon>
    </lineage>
</organism>
<keyword evidence="8" id="KW-1185">Reference proteome</keyword>
<dbReference type="PANTHER" id="PTHR12821">
    <property type="entry name" value="BYSTIN"/>
    <property type="match status" value="1"/>
</dbReference>
<dbReference type="PANTHER" id="PTHR12821:SF0">
    <property type="entry name" value="BYSTIN"/>
    <property type="match status" value="1"/>
</dbReference>
<protein>
    <recommendedName>
        <fullName evidence="5">Bystin</fullName>
    </recommendedName>
</protein>
<comment type="subcellular location">
    <subcellularLocation>
        <location evidence="1">Nucleus</location>
        <location evidence="1">Nucleolus</location>
    </subcellularLocation>
</comment>
<dbReference type="GO" id="GO:0005737">
    <property type="term" value="C:cytoplasm"/>
    <property type="evidence" value="ECO:0007669"/>
    <property type="project" value="TreeGrafter"/>
</dbReference>
<evidence type="ECO:0000313" key="7">
    <source>
        <dbReference type="EMBL" id="KAK9811795.1"/>
    </source>
</evidence>
<evidence type="ECO:0000256" key="2">
    <source>
        <dbReference type="ARBA" id="ARBA00007114"/>
    </source>
</evidence>
<feature type="region of interest" description="Disordered" evidence="6">
    <location>
        <begin position="1"/>
        <end position="131"/>
    </location>
</feature>